<gene>
    <name evidence="7" type="ORF">AArcSt2_15255</name>
</gene>
<sequence length="488" mass="52868">MNLTEQITSRFKVLFLSDLILAISSGILTVVLARLLDPSGYGLLFLALTVFGVFSKLARLGIPRSASRYIAEYKKKKRHQVPHIVRAALVFNLITIVITTITLALTHQYIADLLNEPDLAPLLILGVFHISLSSLTTFLLIIFQGFEDIKFVAVLQVIERVIRVILAVGLVLLGLGAVGALWGYILSFVVSVVIGFIYLYKRIEGFRESGSVVESGLRRRIAEYAVPITATHAANTLDGKLDTLLVGFFLSPIAVSFYVIGEQVIKFVETPMGALGFTLSPRFGSQKASGNIEQASRIYESALVNSLLLYIPAGAGIILVADPLIHLLFGPDYSGAIPVLQVLGLYAVLKCVTKLTDNGLDYLGRARVRAIAKGLTAVLNVVLNVILIPLIGVVGAAIATVFTYSLYTSANVFIVSQEFELRIGYILKNVGWILGVTVVMSAVVFVLTGYISGWVTLILIVVVGVIVWAILSVLVGLLDLKQVRSVLL</sequence>
<dbReference type="RefSeq" id="WP_250585877.1">
    <property type="nucleotide sequence ID" value="NZ_JAKRVX010000009.1"/>
</dbReference>
<evidence type="ECO:0000256" key="6">
    <source>
        <dbReference type="SAM" id="Phobius"/>
    </source>
</evidence>
<keyword evidence="3 6" id="KW-0812">Transmembrane</keyword>
<evidence type="ECO:0000256" key="2">
    <source>
        <dbReference type="ARBA" id="ARBA00022475"/>
    </source>
</evidence>
<evidence type="ECO:0000256" key="3">
    <source>
        <dbReference type="ARBA" id="ARBA00022692"/>
    </source>
</evidence>
<dbReference type="InterPro" id="IPR050833">
    <property type="entry name" value="Poly_Biosynth_Transport"/>
</dbReference>
<reference evidence="7" key="2">
    <citation type="submission" date="2022-02" db="EMBL/GenBank/DDBJ databases">
        <authorList>
            <person name="Elcheninov A.G."/>
            <person name="Sorokin D.Y."/>
            <person name="Kublanov I.V."/>
        </authorList>
    </citation>
    <scope>NUCLEOTIDE SEQUENCE</scope>
    <source>
        <strain evidence="7">AArc-St2</strain>
    </source>
</reference>
<dbReference type="AlphaFoldDB" id="A0AAE3G0D4"/>
<dbReference type="Pfam" id="PF01943">
    <property type="entry name" value="Polysacc_synt"/>
    <property type="match status" value="1"/>
</dbReference>
<feature type="transmembrane region" description="Helical" evidence="6">
    <location>
        <begin position="307"/>
        <end position="329"/>
    </location>
</feature>
<keyword evidence="4 6" id="KW-1133">Transmembrane helix</keyword>
<keyword evidence="2" id="KW-1003">Cell membrane</keyword>
<dbReference type="Proteomes" id="UP001203207">
    <property type="component" value="Unassembled WGS sequence"/>
</dbReference>
<keyword evidence="8" id="KW-1185">Reference proteome</keyword>
<dbReference type="InterPro" id="IPR002797">
    <property type="entry name" value="Polysacc_synth"/>
</dbReference>
<proteinExistence type="predicted"/>
<feature type="transmembrane region" description="Helical" evidence="6">
    <location>
        <begin position="430"/>
        <end position="451"/>
    </location>
</feature>
<protein>
    <submittedName>
        <fullName evidence="7">Flippase</fullName>
    </submittedName>
</protein>
<feature type="transmembrane region" description="Helical" evidence="6">
    <location>
        <begin position="157"/>
        <end position="175"/>
    </location>
</feature>
<dbReference type="CDD" id="cd13128">
    <property type="entry name" value="MATE_Wzx_like"/>
    <property type="match status" value="1"/>
</dbReference>
<feature type="transmembrane region" description="Helical" evidence="6">
    <location>
        <begin position="122"/>
        <end position="145"/>
    </location>
</feature>
<feature type="transmembrane region" description="Helical" evidence="6">
    <location>
        <begin position="83"/>
        <end position="110"/>
    </location>
</feature>
<dbReference type="PANTHER" id="PTHR30250:SF11">
    <property type="entry name" value="O-ANTIGEN TRANSPORTER-RELATED"/>
    <property type="match status" value="1"/>
</dbReference>
<name>A0AAE3G0D4_9EURY</name>
<comment type="caution">
    <text evidence="7">The sequence shown here is derived from an EMBL/GenBank/DDBJ whole genome shotgun (WGS) entry which is preliminary data.</text>
</comment>
<feature type="transmembrane region" description="Helical" evidence="6">
    <location>
        <begin position="374"/>
        <end position="398"/>
    </location>
</feature>
<comment type="subcellular location">
    <subcellularLocation>
        <location evidence="1">Cell membrane</location>
        <topology evidence="1">Multi-pass membrane protein</topology>
    </subcellularLocation>
</comment>
<evidence type="ECO:0000256" key="5">
    <source>
        <dbReference type="ARBA" id="ARBA00023136"/>
    </source>
</evidence>
<evidence type="ECO:0000256" key="4">
    <source>
        <dbReference type="ARBA" id="ARBA00022989"/>
    </source>
</evidence>
<feature type="transmembrane region" description="Helical" evidence="6">
    <location>
        <begin position="12"/>
        <end position="35"/>
    </location>
</feature>
<feature type="transmembrane region" description="Helical" evidence="6">
    <location>
        <begin position="457"/>
        <end position="478"/>
    </location>
</feature>
<evidence type="ECO:0000313" key="7">
    <source>
        <dbReference type="EMBL" id="MCL9818298.1"/>
    </source>
</evidence>
<evidence type="ECO:0000313" key="8">
    <source>
        <dbReference type="Proteomes" id="UP001203207"/>
    </source>
</evidence>
<dbReference type="EMBL" id="JAKRVX010000009">
    <property type="protein sequence ID" value="MCL9818298.1"/>
    <property type="molecule type" value="Genomic_DNA"/>
</dbReference>
<feature type="transmembrane region" description="Helical" evidence="6">
    <location>
        <begin position="41"/>
        <end position="62"/>
    </location>
</feature>
<dbReference type="PANTHER" id="PTHR30250">
    <property type="entry name" value="PST FAMILY PREDICTED COLANIC ACID TRANSPORTER"/>
    <property type="match status" value="1"/>
</dbReference>
<dbReference type="GO" id="GO:0005886">
    <property type="term" value="C:plasma membrane"/>
    <property type="evidence" value="ECO:0007669"/>
    <property type="project" value="UniProtKB-SubCell"/>
</dbReference>
<reference evidence="7" key="1">
    <citation type="journal article" date="2022" name="Syst. Appl. Microbiol.">
        <title>Natronocalculus amylovorans gen. nov., sp. nov., and Natranaeroarchaeum aerophilus sp. nov., dominant culturable amylolytic natronoarchaea from hypersaline soda lakes in southwestern Siberia.</title>
        <authorList>
            <person name="Sorokin D.Y."/>
            <person name="Elcheninov A.G."/>
            <person name="Khizhniak T.V."/>
            <person name="Koenen M."/>
            <person name="Bale N.J."/>
            <person name="Damste J.S.S."/>
            <person name="Kublanov I.V."/>
        </authorList>
    </citation>
    <scope>NUCLEOTIDE SEQUENCE</scope>
    <source>
        <strain evidence="7">AArc-St2</strain>
    </source>
</reference>
<keyword evidence="5 6" id="KW-0472">Membrane</keyword>
<evidence type="ECO:0000256" key="1">
    <source>
        <dbReference type="ARBA" id="ARBA00004651"/>
    </source>
</evidence>
<accession>A0AAE3G0D4</accession>
<organism evidence="7 8">
    <name type="scientific">Natronocalculus amylovorans</name>
    <dbReference type="NCBI Taxonomy" id="2917812"/>
    <lineage>
        <taxon>Archaea</taxon>
        <taxon>Methanobacteriati</taxon>
        <taxon>Methanobacteriota</taxon>
        <taxon>Stenosarchaea group</taxon>
        <taxon>Halobacteria</taxon>
        <taxon>Halobacteriales</taxon>
        <taxon>Haloferacaceae</taxon>
        <taxon>Natronocalculus</taxon>
    </lineage>
</organism>